<keyword evidence="3" id="KW-1185">Reference proteome</keyword>
<comment type="caution">
    <text evidence="2">The sequence shown here is derived from an EMBL/GenBank/DDBJ whole genome shotgun (WGS) entry which is preliminary data.</text>
</comment>
<proteinExistence type="predicted"/>
<dbReference type="InterPro" id="IPR015378">
    <property type="entry name" value="Transposase-like_Mu_C"/>
</dbReference>
<reference evidence="3" key="1">
    <citation type="submission" date="2015-07" db="EMBL/GenBank/DDBJ databases">
        <title>Complete Genome of Thermincola ferriacetica strain Z-0001T.</title>
        <authorList>
            <person name="Lusk B."/>
            <person name="Badalamenti J.P."/>
            <person name="Parameswaran P."/>
            <person name="Bond D.R."/>
            <person name="Torres C.I."/>
        </authorList>
    </citation>
    <scope>NUCLEOTIDE SEQUENCE [LARGE SCALE GENOMIC DNA]</scope>
    <source>
        <strain evidence="3">Z-0001</strain>
    </source>
</reference>
<dbReference type="AlphaFoldDB" id="A0A0L6W494"/>
<dbReference type="GO" id="GO:0015074">
    <property type="term" value="P:DNA integration"/>
    <property type="evidence" value="ECO:0007669"/>
    <property type="project" value="InterPro"/>
</dbReference>
<dbReference type="InterPro" id="IPR001584">
    <property type="entry name" value="Integrase_cat-core"/>
</dbReference>
<dbReference type="InterPro" id="IPR012337">
    <property type="entry name" value="RNaseH-like_sf"/>
</dbReference>
<accession>A0A0L6W494</accession>
<dbReference type="PANTHER" id="PTHR35004:SF6">
    <property type="entry name" value="TRANSPOSASE"/>
    <property type="match status" value="1"/>
</dbReference>
<dbReference type="Proteomes" id="UP000037175">
    <property type="component" value="Unassembled WGS sequence"/>
</dbReference>
<dbReference type="EMBL" id="LGTE01000004">
    <property type="protein sequence ID" value="KNZ70397.1"/>
    <property type="molecule type" value="Genomic_DNA"/>
</dbReference>
<sequence length="460" mass="53528">MNQEERDMLANFRFSLIAPLVTRKLNKGERQRILTELACQTHLTPKGECKRFSVRTLERYVAAYEKEGLAGLIPKGRKDAARCRVIPPDLLDNAVALKLEAPDRSVRQIIRILELTGSCPEGFLKPSTLSSHLYATEPVQKLMEGNKEACRRYEMAYRNQVWQADTHHTLYLPHPKQPHKRRLAYLIVFLDDYSRLVTHGEFFFEENVLSLEQVFKKAILKHGIPEKLYVDNGAIYASRHLQGICARLKTHLVHAKPYRPQGKGKVERFFHFVDRSFKPEAYLLIEQGKLTTLEDLNQFFWAWLEKAYQTRVHGTTKEKPRVRFAQCDKELRYLDPVLLDKYFLWEETRKVDGAGCVSLQGNLYEVDLRLVKKKVTLRFDPQDLTRLEVWFEGEQYPDALPLNMTRHRHKALPELEEQPRESTGLNFLEATKAALAKEQAESLRNSLSFAKLIKEEDVHD</sequence>
<organism evidence="2 3">
    <name type="scientific">Thermincola ferriacetica</name>
    <dbReference type="NCBI Taxonomy" id="281456"/>
    <lineage>
        <taxon>Bacteria</taxon>
        <taxon>Bacillati</taxon>
        <taxon>Bacillota</taxon>
        <taxon>Clostridia</taxon>
        <taxon>Eubacteriales</taxon>
        <taxon>Thermincolaceae</taxon>
        <taxon>Thermincola</taxon>
    </lineage>
</organism>
<dbReference type="InterPro" id="IPR036397">
    <property type="entry name" value="RNaseH_sf"/>
</dbReference>
<feature type="domain" description="Integrase catalytic" evidence="1">
    <location>
        <begin position="152"/>
        <end position="328"/>
    </location>
</feature>
<evidence type="ECO:0000313" key="2">
    <source>
        <dbReference type="EMBL" id="KNZ70397.1"/>
    </source>
</evidence>
<dbReference type="PROSITE" id="PS50994">
    <property type="entry name" value="INTEGRASE"/>
    <property type="match status" value="1"/>
</dbReference>
<dbReference type="Gene3D" id="3.30.420.10">
    <property type="entry name" value="Ribonuclease H-like superfamily/Ribonuclease H"/>
    <property type="match status" value="1"/>
</dbReference>
<evidence type="ECO:0000313" key="3">
    <source>
        <dbReference type="Proteomes" id="UP000037175"/>
    </source>
</evidence>
<dbReference type="SUPFAM" id="SSF53098">
    <property type="entry name" value="Ribonuclease H-like"/>
    <property type="match status" value="1"/>
</dbReference>
<dbReference type="Pfam" id="PF00665">
    <property type="entry name" value="rve"/>
    <property type="match status" value="1"/>
</dbReference>
<dbReference type="PATRIC" id="fig|281456.6.peg.1022"/>
<dbReference type="PANTHER" id="PTHR35004">
    <property type="entry name" value="TRANSPOSASE RV3428C-RELATED"/>
    <property type="match status" value="1"/>
</dbReference>
<gene>
    <name evidence="2" type="ORF">Tfer_0961</name>
</gene>
<name>A0A0L6W494_9FIRM</name>
<dbReference type="Pfam" id="PF09299">
    <property type="entry name" value="Mu-transpos_C"/>
    <property type="match status" value="1"/>
</dbReference>
<dbReference type="GO" id="GO:0003676">
    <property type="term" value="F:nucleic acid binding"/>
    <property type="evidence" value="ECO:0007669"/>
    <property type="project" value="InterPro"/>
</dbReference>
<protein>
    <submittedName>
        <fullName evidence="2">Integrase catalytic subunit</fullName>
    </submittedName>
</protein>
<evidence type="ECO:0000259" key="1">
    <source>
        <dbReference type="PROSITE" id="PS50994"/>
    </source>
</evidence>
<dbReference type="RefSeq" id="WP_052217099.1">
    <property type="nucleotide sequence ID" value="NZ_LGTE01000004.1"/>
</dbReference>